<evidence type="ECO:0000256" key="2">
    <source>
        <dbReference type="ARBA" id="ARBA00022898"/>
    </source>
</evidence>
<organism evidence="4 5">
    <name type="scientific">Siminovitchia thermophila</name>
    <dbReference type="NCBI Taxonomy" id="1245522"/>
    <lineage>
        <taxon>Bacteria</taxon>
        <taxon>Bacillati</taxon>
        <taxon>Bacillota</taxon>
        <taxon>Bacilli</taxon>
        <taxon>Bacillales</taxon>
        <taxon>Bacillaceae</taxon>
        <taxon>Siminovitchia</taxon>
    </lineage>
</organism>
<comment type="cofactor">
    <cofactor evidence="1">
        <name>pyridoxal 5'-phosphate</name>
        <dbReference type="ChEBI" id="CHEBI:597326"/>
    </cofactor>
</comment>
<keyword evidence="2" id="KW-0663">Pyridoxal phosphate</keyword>
<sequence length="324" mass="35398">MSYIAANILETIGLTPLIKLSRYTENVEGNIFAKLEYFAPGLSKKDRMALEIIESAEEKGLLKKKQPVIELTSGSMGTGLAIVCNLKGYPFIAVMSRGNSIERAQMMKAFGAEVVLVDQHPDSEPGKVTSKDLDLVEEKTQKLTKKYNAFRIDQFTNPSSVETGEKRLGPEIIEQLGDIKIDAFVDFIGTGGTFIGVSKSLQKAFPHIKCYGVEPVNAPFYSSIQKTDGKHIIQGGGYNIPLKFIEENKELINGFITVSDCEVTEATRLLALKECIFAGDSSGANAAAALKLLKGDLKGKNVLIHIPDSGTKYLSTNLWDILDK</sequence>
<evidence type="ECO:0000256" key="1">
    <source>
        <dbReference type="ARBA" id="ARBA00001933"/>
    </source>
</evidence>
<dbReference type="PANTHER" id="PTHR10314">
    <property type="entry name" value="CYSTATHIONINE BETA-SYNTHASE"/>
    <property type="match status" value="1"/>
</dbReference>
<dbReference type="CDD" id="cd01561">
    <property type="entry name" value="CBS_like"/>
    <property type="match status" value="1"/>
</dbReference>
<dbReference type="SUPFAM" id="SSF53686">
    <property type="entry name" value="Tryptophan synthase beta subunit-like PLP-dependent enzymes"/>
    <property type="match status" value="1"/>
</dbReference>
<dbReference type="InterPro" id="IPR036052">
    <property type="entry name" value="TrpB-like_PALP_sf"/>
</dbReference>
<evidence type="ECO:0000259" key="3">
    <source>
        <dbReference type="Pfam" id="PF00291"/>
    </source>
</evidence>
<name>A0ABS2R6Z1_9BACI</name>
<accession>A0ABS2R6Z1</accession>
<comment type="caution">
    <text evidence="4">The sequence shown here is derived from an EMBL/GenBank/DDBJ whole genome shotgun (WGS) entry which is preliminary data.</text>
</comment>
<protein>
    <submittedName>
        <fullName evidence="4">Cysteine synthase A</fullName>
        <ecNumber evidence="4">2.5.1.47</ecNumber>
    </submittedName>
</protein>
<reference evidence="4 5" key="1">
    <citation type="submission" date="2021-01" db="EMBL/GenBank/DDBJ databases">
        <title>Genomic Encyclopedia of Type Strains, Phase IV (KMG-IV): sequencing the most valuable type-strain genomes for metagenomic binning, comparative biology and taxonomic classification.</title>
        <authorList>
            <person name="Goeker M."/>
        </authorList>
    </citation>
    <scope>NUCLEOTIDE SEQUENCE [LARGE SCALE GENOMIC DNA]</scope>
    <source>
        <strain evidence="4 5">DSM 105453</strain>
    </source>
</reference>
<dbReference type="EMBL" id="JAFBFH010000014">
    <property type="protein sequence ID" value="MBM7715388.1"/>
    <property type="molecule type" value="Genomic_DNA"/>
</dbReference>
<dbReference type="GO" id="GO:0004124">
    <property type="term" value="F:cysteine synthase activity"/>
    <property type="evidence" value="ECO:0007669"/>
    <property type="project" value="UniProtKB-EC"/>
</dbReference>
<proteinExistence type="predicted"/>
<dbReference type="RefSeq" id="WP_205179396.1">
    <property type="nucleotide sequence ID" value="NZ_JAFBFH010000014.1"/>
</dbReference>
<dbReference type="Pfam" id="PF00291">
    <property type="entry name" value="PALP"/>
    <property type="match status" value="1"/>
</dbReference>
<dbReference type="Proteomes" id="UP000823485">
    <property type="component" value="Unassembled WGS sequence"/>
</dbReference>
<evidence type="ECO:0000313" key="4">
    <source>
        <dbReference type="EMBL" id="MBM7715388.1"/>
    </source>
</evidence>
<dbReference type="EC" id="2.5.1.47" evidence="4"/>
<feature type="domain" description="Tryptophan synthase beta chain-like PALP" evidence="3">
    <location>
        <begin position="9"/>
        <end position="308"/>
    </location>
</feature>
<dbReference type="InterPro" id="IPR050214">
    <property type="entry name" value="Cys_Synth/Cystath_Beta-Synth"/>
</dbReference>
<keyword evidence="4" id="KW-0808">Transferase</keyword>
<dbReference type="Gene3D" id="3.40.50.1100">
    <property type="match status" value="2"/>
</dbReference>
<keyword evidence="5" id="KW-1185">Reference proteome</keyword>
<dbReference type="InterPro" id="IPR001926">
    <property type="entry name" value="TrpB-like_PALP"/>
</dbReference>
<gene>
    <name evidence="4" type="ORF">JOC94_002375</name>
</gene>
<evidence type="ECO:0000313" key="5">
    <source>
        <dbReference type="Proteomes" id="UP000823485"/>
    </source>
</evidence>